<dbReference type="FunFam" id="1.25.40.10:FF:000345">
    <property type="entry name" value="Pentatricopeptide repeat-containing protein"/>
    <property type="match status" value="1"/>
</dbReference>
<feature type="repeat" description="PPR" evidence="3">
    <location>
        <begin position="326"/>
        <end position="360"/>
    </location>
</feature>
<evidence type="ECO:0000256" key="2">
    <source>
        <dbReference type="ARBA" id="ARBA00022737"/>
    </source>
</evidence>
<organism evidence="4 5">
    <name type="scientific">Tripterygium wilfordii</name>
    <name type="common">Thunder God vine</name>
    <dbReference type="NCBI Taxonomy" id="458696"/>
    <lineage>
        <taxon>Eukaryota</taxon>
        <taxon>Viridiplantae</taxon>
        <taxon>Streptophyta</taxon>
        <taxon>Embryophyta</taxon>
        <taxon>Tracheophyta</taxon>
        <taxon>Spermatophyta</taxon>
        <taxon>Magnoliopsida</taxon>
        <taxon>eudicotyledons</taxon>
        <taxon>Gunneridae</taxon>
        <taxon>Pentapetalae</taxon>
        <taxon>rosids</taxon>
        <taxon>fabids</taxon>
        <taxon>Celastrales</taxon>
        <taxon>Celastraceae</taxon>
        <taxon>Tripterygium</taxon>
    </lineage>
</organism>
<feature type="repeat" description="PPR" evidence="3">
    <location>
        <begin position="295"/>
        <end position="325"/>
    </location>
</feature>
<dbReference type="Gene3D" id="1.25.40.10">
    <property type="entry name" value="Tetratricopeptide repeat domain"/>
    <property type="match status" value="4"/>
</dbReference>
<proteinExistence type="inferred from homology"/>
<dbReference type="Pfam" id="PF20431">
    <property type="entry name" value="E_motif"/>
    <property type="match status" value="1"/>
</dbReference>
<dbReference type="FunFam" id="1.25.40.10:FF:000333">
    <property type="entry name" value="Pentatricopeptide repeat-containing protein"/>
    <property type="match status" value="1"/>
</dbReference>
<evidence type="ECO:0000313" key="4">
    <source>
        <dbReference type="EMBL" id="KAF5737340.1"/>
    </source>
</evidence>
<dbReference type="InterPro" id="IPR046848">
    <property type="entry name" value="E_motif"/>
</dbReference>
<dbReference type="InterPro" id="IPR002885">
    <property type="entry name" value="PPR_rpt"/>
</dbReference>
<comment type="caution">
    <text evidence="4">The sequence shown here is derived from an EMBL/GenBank/DDBJ whole genome shotgun (WGS) entry which is preliminary data.</text>
</comment>
<dbReference type="SUPFAM" id="SSF48452">
    <property type="entry name" value="TPR-like"/>
    <property type="match status" value="2"/>
</dbReference>
<dbReference type="InterPro" id="IPR046960">
    <property type="entry name" value="PPR_At4g14850-like_plant"/>
</dbReference>
<dbReference type="InParanoid" id="A0A7J7CTD0"/>
<gene>
    <name evidence="4" type="ORF">HS088_TW13G00219</name>
</gene>
<dbReference type="PANTHER" id="PTHR47926">
    <property type="entry name" value="PENTATRICOPEPTIDE REPEAT-CONTAINING PROTEIN"/>
    <property type="match status" value="1"/>
</dbReference>
<dbReference type="Pfam" id="PF13041">
    <property type="entry name" value="PPR_2"/>
    <property type="match status" value="3"/>
</dbReference>
<dbReference type="InterPro" id="IPR011990">
    <property type="entry name" value="TPR-like_helical_dom_sf"/>
</dbReference>
<dbReference type="EMBL" id="JAAARO010000013">
    <property type="protein sequence ID" value="KAF5737340.1"/>
    <property type="molecule type" value="Genomic_DNA"/>
</dbReference>
<protein>
    <submittedName>
        <fullName evidence="4">Pentatricopeptide repeat-containing protein</fullName>
    </submittedName>
</protein>
<dbReference type="FunCoup" id="A0A7J7CTD0">
    <property type="interactions" value="374"/>
</dbReference>
<dbReference type="GO" id="GO:0009451">
    <property type="term" value="P:RNA modification"/>
    <property type="evidence" value="ECO:0007669"/>
    <property type="project" value="InterPro"/>
</dbReference>
<keyword evidence="2" id="KW-0677">Repeat</keyword>
<dbReference type="PROSITE" id="PS51375">
    <property type="entry name" value="PPR"/>
    <property type="match status" value="6"/>
</dbReference>
<dbReference type="NCBIfam" id="TIGR00756">
    <property type="entry name" value="PPR"/>
    <property type="match status" value="8"/>
</dbReference>
<dbReference type="PANTHER" id="PTHR47926:SF484">
    <property type="entry name" value="PENTATRICOPEPTIDE REPEAT-CONTAINING PROTEIN"/>
    <property type="match status" value="1"/>
</dbReference>
<name>A0A7J7CTD0_TRIWF</name>
<feature type="repeat" description="PPR" evidence="3">
    <location>
        <begin position="99"/>
        <end position="133"/>
    </location>
</feature>
<sequence>MNWHGIMRSYISRNLPAEALATYSRIRHDGLYIFGLVPLVFKACASLSVVNTGRALHAESVKFGADFDVVAATSMLDMYAKCGDIVASRQVFDSMPKRNVVSWNAMIGGYVCNGDMKSASILFEQMPERTVVTWNEMVYGLAINGDIVNARCMFDCVPTDLKNVVTWTVMIDGHATKGEMEAARELFEKMPEKNFFVWSSMISGYCKRGEVEQARVIFDRIPTRNLVIWNSLICGYTQNGFCEAALEAFGRMQAEGFEPDEVTVASLLSACAHLGDLDNGTKIHQMIHYKRLKLNEFVLTALIDMYAKCGDLTSARSLFEGMKDRNTASWNSMITGSASHGESEEALEFFRRMEDSNVKPDELTFLSVLSACVHGGLVDEGLKIFHKMKSYAIVAGIKHYGCSVDLLGRAGRLEEAYALIKTMPIEPNHAVWGTLLGACQIHLGTEMVRRVMKEVGADGSRSSGSCESHHVLLSNIYAASARWEKAERMRMTMSNKGVRKIPGSSSLISPTF</sequence>
<evidence type="ECO:0000313" key="5">
    <source>
        <dbReference type="Proteomes" id="UP000593562"/>
    </source>
</evidence>
<dbReference type="FunFam" id="1.25.40.10:FF:000364">
    <property type="entry name" value="Pentatricopeptide repeat (PPR-like) superfamily protein"/>
    <property type="match status" value="1"/>
</dbReference>
<dbReference type="Pfam" id="PF01535">
    <property type="entry name" value="PPR"/>
    <property type="match status" value="2"/>
</dbReference>
<evidence type="ECO:0000256" key="1">
    <source>
        <dbReference type="ARBA" id="ARBA00006643"/>
    </source>
</evidence>
<comment type="similarity">
    <text evidence="1">Belongs to the PPR family. PCMP-H subfamily.</text>
</comment>
<evidence type="ECO:0000256" key="3">
    <source>
        <dbReference type="PROSITE-ProRule" id="PRU00708"/>
    </source>
</evidence>
<reference evidence="4 5" key="1">
    <citation type="journal article" date="2020" name="Nat. Commun.">
        <title>Genome of Tripterygium wilfordii and identification of cytochrome P450 involved in triptolide biosynthesis.</title>
        <authorList>
            <person name="Tu L."/>
            <person name="Su P."/>
            <person name="Zhang Z."/>
            <person name="Gao L."/>
            <person name="Wang J."/>
            <person name="Hu T."/>
            <person name="Zhou J."/>
            <person name="Zhang Y."/>
            <person name="Zhao Y."/>
            <person name="Liu Y."/>
            <person name="Song Y."/>
            <person name="Tong Y."/>
            <person name="Lu Y."/>
            <person name="Yang J."/>
            <person name="Xu C."/>
            <person name="Jia M."/>
            <person name="Peters R.J."/>
            <person name="Huang L."/>
            <person name="Gao W."/>
        </authorList>
    </citation>
    <scope>NUCLEOTIDE SEQUENCE [LARGE SCALE GENOMIC DNA]</scope>
    <source>
        <strain evidence="5">cv. XIE 37</strain>
        <tissue evidence="4">Leaf</tissue>
    </source>
</reference>
<feature type="repeat" description="PPR" evidence="3">
    <location>
        <begin position="225"/>
        <end position="259"/>
    </location>
</feature>
<accession>A0A7J7CTD0</accession>
<feature type="repeat" description="PPR" evidence="3">
    <location>
        <begin position="163"/>
        <end position="197"/>
    </location>
</feature>
<dbReference type="AlphaFoldDB" id="A0A7J7CTD0"/>
<feature type="repeat" description="PPR" evidence="3">
    <location>
        <begin position="361"/>
        <end position="395"/>
    </location>
</feature>
<keyword evidence="5" id="KW-1185">Reference proteome</keyword>
<dbReference type="Proteomes" id="UP000593562">
    <property type="component" value="Unassembled WGS sequence"/>
</dbReference>
<dbReference type="OrthoDB" id="185373at2759"/>
<dbReference type="GO" id="GO:0003723">
    <property type="term" value="F:RNA binding"/>
    <property type="evidence" value="ECO:0007669"/>
    <property type="project" value="InterPro"/>
</dbReference>